<comment type="caution">
    <text evidence="3">The sequence shown here is derived from an EMBL/GenBank/DDBJ whole genome shotgun (WGS) entry which is preliminary data.</text>
</comment>
<dbReference type="SUPFAM" id="SSF46785">
    <property type="entry name" value="Winged helix' DNA-binding domain"/>
    <property type="match status" value="1"/>
</dbReference>
<reference evidence="3 4" key="1">
    <citation type="submission" date="2020-02" db="EMBL/GenBank/DDBJ databases">
        <title>Sequencing the genomes of 1000 actinobacteria strains.</title>
        <authorList>
            <person name="Klenk H.-P."/>
        </authorList>
    </citation>
    <scope>NUCLEOTIDE SEQUENCE [LARGE SCALE GENOMIC DNA]</scope>
    <source>
        <strain evidence="3 4">DSM 27960</strain>
    </source>
</reference>
<keyword evidence="3" id="KW-0418">Kinase</keyword>
<dbReference type="GO" id="GO:0016301">
    <property type="term" value="F:kinase activity"/>
    <property type="evidence" value="ECO:0007669"/>
    <property type="project" value="UniProtKB-KW"/>
</dbReference>
<accession>A0A7X5TUQ5</accession>
<dbReference type="Proteomes" id="UP000541033">
    <property type="component" value="Unassembled WGS sequence"/>
</dbReference>
<evidence type="ECO:0000313" key="3">
    <source>
        <dbReference type="EMBL" id="NIH53842.1"/>
    </source>
</evidence>
<dbReference type="SUPFAM" id="SSF53067">
    <property type="entry name" value="Actin-like ATPase domain"/>
    <property type="match status" value="1"/>
</dbReference>
<sequence>MNQGLERGRSPQSAAAAVVDGRRSSRALRPSVKVLPEHARGHNRSLVLQQLFGAANPAPVDDVAAVSGLGGRPPSAGVAQSAARTTSELTSTESNGTDLGATAAASAAASDGAGTASTAPTLTTLASTQQSGLSRADIARQTGLTRVTVSDLVAEMVAEGLVNELGQREDARPGKPATLLELNLNAFHIIGADLSDTTTFKVALLDLSGAVLVRRETKLNGANGDEAVSILLDLIEGLLAEATCPILGIGVGTPGIVDLDGVVHNAPNLRWVDLPLQSILSARFDVPVTVANDANAAVLAEHSYGKTANDIILMQIGAGVGAGLIIDGSQVFGGGFAAGEIGHVVVGTDGGPQCACGKSGCLEAWVSVPNLTGQLASVSGSEDQRQVLVNAGERLGIALAPVVGMLNLSEIVLSGPHELIGGDFAESATNTIRQRTMTNVHGDLTLRMTALAQDIVLRGAAVLVLSGQLGVS</sequence>
<organism evidence="3 4">
    <name type="scientific">Lysinibacter cavernae</name>
    <dbReference type="NCBI Taxonomy" id="1640652"/>
    <lineage>
        <taxon>Bacteria</taxon>
        <taxon>Bacillati</taxon>
        <taxon>Actinomycetota</taxon>
        <taxon>Actinomycetes</taxon>
        <taxon>Micrococcales</taxon>
        <taxon>Microbacteriaceae</taxon>
        <taxon>Lysinibacter</taxon>
    </lineage>
</organism>
<feature type="region of interest" description="Disordered" evidence="2">
    <location>
        <begin position="1"/>
        <end position="26"/>
    </location>
</feature>
<gene>
    <name evidence="3" type="ORF">FHX76_001710</name>
</gene>
<evidence type="ECO:0000313" key="4">
    <source>
        <dbReference type="Proteomes" id="UP000541033"/>
    </source>
</evidence>
<dbReference type="PANTHER" id="PTHR18964">
    <property type="entry name" value="ROK (REPRESSOR, ORF, KINASE) FAMILY"/>
    <property type="match status" value="1"/>
</dbReference>
<dbReference type="InterPro" id="IPR049874">
    <property type="entry name" value="ROK_cs"/>
</dbReference>
<dbReference type="InterPro" id="IPR036390">
    <property type="entry name" value="WH_DNA-bd_sf"/>
</dbReference>
<dbReference type="Pfam" id="PF00480">
    <property type="entry name" value="ROK"/>
    <property type="match status" value="1"/>
</dbReference>
<keyword evidence="3" id="KW-0808">Transferase</keyword>
<dbReference type="Gene3D" id="1.10.10.10">
    <property type="entry name" value="Winged helix-like DNA-binding domain superfamily/Winged helix DNA-binding domain"/>
    <property type="match status" value="1"/>
</dbReference>
<keyword evidence="4" id="KW-1185">Reference proteome</keyword>
<dbReference type="InterPro" id="IPR036388">
    <property type="entry name" value="WH-like_DNA-bd_sf"/>
</dbReference>
<dbReference type="EMBL" id="JAAMOX010000001">
    <property type="protein sequence ID" value="NIH53842.1"/>
    <property type="molecule type" value="Genomic_DNA"/>
</dbReference>
<dbReference type="PANTHER" id="PTHR18964:SF149">
    <property type="entry name" value="BIFUNCTIONAL UDP-N-ACETYLGLUCOSAMINE 2-EPIMERASE_N-ACETYLMANNOSAMINE KINASE"/>
    <property type="match status" value="1"/>
</dbReference>
<dbReference type="AlphaFoldDB" id="A0A7X5TUQ5"/>
<proteinExistence type="inferred from homology"/>
<evidence type="ECO:0000256" key="2">
    <source>
        <dbReference type="SAM" id="MobiDB-lite"/>
    </source>
</evidence>
<dbReference type="RefSeq" id="WP_243848595.1">
    <property type="nucleotide sequence ID" value="NZ_JAAMOX010000001.1"/>
</dbReference>
<dbReference type="InterPro" id="IPR000600">
    <property type="entry name" value="ROK"/>
</dbReference>
<name>A0A7X5TUQ5_9MICO</name>
<evidence type="ECO:0000256" key="1">
    <source>
        <dbReference type="ARBA" id="ARBA00006479"/>
    </source>
</evidence>
<dbReference type="PROSITE" id="PS01125">
    <property type="entry name" value="ROK"/>
    <property type="match status" value="1"/>
</dbReference>
<protein>
    <submittedName>
        <fullName evidence="3">Putative NBD/HSP70 family sugar kinase</fullName>
    </submittedName>
</protein>
<comment type="similarity">
    <text evidence="1">Belongs to the ROK (NagC/XylR) family.</text>
</comment>
<dbReference type="InterPro" id="IPR043129">
    <property type="entry name" value="ATPase_NBD"/>
</dbReference>
<dbReference type="Gene3D" id="3.30.420.40">
    <property type="match status" value="2"/>
</dbReference>